<sequence>MAARRSWPRRLGALFVAALVLAGVLGTAAWQLTPSVSDAQARIALRLAVFGANDPGSLPVPDRVGQAVIATEDATFTRNPGLSASGMYRYVTSPVTGDAGSATLEQQLAKVLYSNGSQALPAQAEDAVLAVKLDAGYTKDQVLQMYLAAVYFGHGFYGLSAAARGYFGLAPADLSWAQASLLAGLVQAPSAYDPLQHLDLAVSRQGHVLDRLVATGVLSAAQATAARTAPLGLHGG</sequence>
<evidence type="ECO:0000313" key="4">
    <source>
        <dbReference type="Proteomes" id="UP001164965"/>
    </source>
</evidence>
<keyword evidence="1" id="KW-0808">Transferase</keyword>
<feature type="domain" description="Glycosyl transferase family 51" evidence="2">
    <location>
        <begin position="60"/>
        <end position="212"/>
    </location>
</feature>
<name>A0ABY6P0K1_9NOCA</name>
<dbReference type="InterPro" id="IPR023346">
    <property type="entry name" value="Lysozyme-like_dom_sf"/>
</dbReference>
<reference evidence="3" key="1">
    <citation type="submission" date="2022-10" db="EMBL/GenBank/DDBJ databases">
        <title>Rhodococcus sp.75.</title>
        <authorList>
            <person name="Sun M."/>
        </authorList>
    </citation>
    <scope>NUCLEOTIDE SEQUENCE</scope>
    <source>
        <strain evidence="3">75</strain>
    </source>
</reference>
<evidence type="ECO:0000256" key="1">
    <source>
        <dbReference type="ARBA" id="ARBA00022679"/>
    </source>
</evidence>
<accession>A0ABY6P0K1</accession>
<dbReference type="Proteomes" id="UP001164965">
    <property type="component" value="Chromosome"/>
</dbReference>
<dbReference type="InterPro" id="IPR036950">
    <property type="entry name" value="PBP_transglycosylase"/>
</dbReference>
<keyword evidence="4" id="KW-1185">Reference proteome</keyword>
<dbReference type="SUPFAM" id="SSF53955">
    <property type="entry name" value="Lysozyme-like"/>
    <property type="match status" value="1"/>
</dbReference>
<gene>
    <name evidence="3" type="ORF">RHODO2019_01360</name>
</gene>
<proteinExistence type="predicted"/>
<dbReference type="PANTHER" id="PTHR32282">
    <property type="entry name" value="BINDING PROTEIN TRANSPEPTIDASE, PUTATIVE-RELATED"/>
    <property type="match status" value="1"/>
</dbReference>
<dbReference type="EMBL" id="CP110615">
    <property type="protein sequence ID" value="UZJ25184.1"/>
    <property type="molecule type" value="Genomic_DNA"/>
</dbReference>
<protein>
    <submittedName>
        <fullName evidence="3">Transglycosylase domain-containing protein</fullName>
    </submittedName>
</protein>
<evidence type="ECO:0000313" key="3">
    <source>
        <dbReference type="EMBL" id="UZJ25184.1"/>
    </source>
</evidence>
<evidence type="ECO:0000259" key="2">
    <source>
        <dbReference type="Pfam" id="PF00912"/>
    </source>
</evidence>
<dbReference type="Gene3D" id="1.10.3810.10">
    <property type="entry name" value="Biosynthetic peptidoglycan transglycosylase-like"/>
    <property type="match status" value="1"/>
</dbReference>
<dbReference type="Pfam" id="PF00912">
    <property type="entry name" value="Transgly"/>
    <property type="match status" value="1"/>
</dbReference>
<dbReference type="InterPro" id="IPR050396">
    <property type="entry name" value="Glycosyltr_51/Transpeptidase"/>
</dbReference>
<dbReference type="RefSeq" id="WP_265383290.1">
    <property type="nucleotide sequence ID" value="NZ_CP110615.1"/>
</dbReference>
<organism evidence="3 4">
    <name type="scientific">Rhodococcus antarcticus</name>
    <dbReference type="NCBI Taxonomy" id="2987751"/>
    <lineage>
        <taxon>Bacteria</taxon>
        <taxon>Bacillati</taxon>
        <taxon>Actinomycetota</taxon>
        <taxon>Actinomycetes</taxon>
        <taxon>Mycobacteriales</taxon>
        <taxon>Nocardiaceae</taxon>
        <taxon>Rhodococcus</taxon>
    </lineage>
</organism>
<dbReference type="PANTHER" id="PTHR32282:SF33">
    <property type="entry name" value="PEPTIDOGLYCAN GLYCOSYLTRANSFERASE"/>
    <property type="match status" value="1"/>
</dbReference>
<dbReference type="InterPro" id="IPR001264">
    <property type="entry name" value="Glyco_trans_51"/>
</dbReference>